<accession>A0A8C6I388</accession>
<dbReference type="GeneTree" id="ENSGT01050000246215"/>
<dbReference type="GO" id="GO:0005615">
    <property type="term" value="C:extracellular space"/>
    <property type="evidence" value="ECO:0007669"/>
    <property type="project" value="InterPro"/>
</dbReference>
<protein>
    <submittedName>
        <fullName evidence="1">Uncharacterized protein</fullName>
    </submittedName>
</protein>
<reference evidence="1" key="1">
    <citation type="submission" date="2025-08" db="UniProtKB">
        <authorList>
            <consortium name="Ensembl"/>
        </authorList>
    </citation>
    <scope>IDENTIFICATION</scope>
</reference>
<organism evidence="1 2">
    <name type="scientific">Mus spicilegus</name>
    <name type="common">Mound-building mouse</name>
    <dbReference type="NCBI Taxonomy" id="10103"/>
    <lineage>
        <taxon>Eukaryota</taxon>
        <taxon>Metazoa</taxon>
        <taxon>Chordata</taxon>
        <taxon>Craniata</taxon>
        <taxon>Vertebrata</taxon>
        <taxon>Euteleostomi</taxon>
        <taxon>Mammalia</taxon>
        <taxon>Eutheria</taxon>
        <taxon>Euarchontoglires</taxon>
        <taxon>Glires</taxon>
        <taxon>Rodentia</taxon>
        <taxon>Myomorpha</taxon>
        <taxon>Muroidea</taxon>
        <taxon>Muridae</taxon>
        <taxon>Murinae</taxon>
        <taxon>Mus</taxon>
        <taxon>Mus</taxon>
    </lineage>
</organism>
<dbReference type="GO" id="GO:0005186">
    <property type="term" value="F:pheromone activity"/>
    <property type="evidence" value="ECO:0007669"/>
    <property type="project" value="InterPro"/>
</dbReference>
<proteinExistence type="predicted"/>
<dbReference type="CDD" id="cd14250">
    <property type="entry name" value="ESP36_like"/>
    <property type="match status" value="1"/>
</dbReference>
<reference evidence="1" key="2">
    <citation type="submission" date="2025-09" db="UniProtKB">
        <authorList>
            <consortium name="Ensembl"/>
        </authorList>
    </citation>
    <scope>IDENTIFICATION</scope>
</reference>
<dbReference type="InterPro" id="IPR032253">
    <property type="entry name" value="Esp1/Esp22"/>
</dbReference>
<dbReference type="Pfam" id="PF16590">
    <property type="entry name" value="ESP"/>
    <property type="match status" value="1"/>
</dbReference>
<evidence type="ECO:0000313" key="2">
    <source>
        <dbReference type="Proteomes" id="UP000694415"/>
    </source>
</evidence>
<dbReference type="AlphaFoldDB" id="A0A8C6I388"/>
<dbReference type="Proteomes" id="UP000694415">
    <property type="component" value="Unplaced"/>
</dbReference>
<keyword evidence="2" id="KW-1185">Reference proteome</keyword>
<name>A0A8C6I388_MUSSI</name>
<sequence>LQVLHSTLPLETLISINSVLPETQKEPKISADHKTNGNIVLEEIDCKSMRINIEDVGQNLQGSSQNNIEFQGLFNEFLLNTCSSVS</sequence>
<evidence type="ECO:0000313" key="1">
    <source>
        <dbReference type="Ensembl" id="ENSMSIP00000030092.1"/>
    </source>
</evidence>
<dbReference type="Ensembl" id="ENSMSIT00000037909.1">
    <property type="protein sequence ID" value="ENSMSIP00000030092.1"/>
    <property type="gene ID" value="ENSMSIG00000025249.1"/>
</dbReference>